<keyword evidence="4 5" id="KW-0472">Membrane</keyword>
<feature type="transmembrane region" description="Helical" evidence="5">
    <location>
        <begin position="12"/>
        <end position="29"/>
    </location>
</feature>
<proteinExistence type="predicted"/>
<evidence type="ECO:0000256" key="1">
    <source>
        <dbReference type="ARBA" id="ARBA00004141"/>
    </source>
</evidence>
<dbReference type="PANTHER" id="PTHR10250">
    <property type="entry name" value="MICROSOMAL GLUTATHIONE S-TRANSFERASE"/>
    <property type="match status" value="1"/>
</dbReference>
<organism evidence="6 7">
    <name type="scientific">Magnusiomyces paraingens</name>
    <dbReference type="NCBI Taxonomy" id="2606893"/>
    <lineage>
        <taxon>Eukaryota</taxon>
        <taxon>Fungi</taxon>
        <taxon>Dikarya</taxon>
        <taxon>Ascomycota</taxon>
        <taxon>Saccharomycotina</taxon>
        <taxon>Dipodascomycetes</taxon>
        <taxon>Dipodascales</taxon>
        <taxon>Dipodascaceae</taxon>
        <taxon>Magnusiomyces</taxon>
    </lineage>
</organism>
<evidence type="ECO:0000313" key="7">
    <source>
        <dbReference type="Proteomes" id="UP000398389"/>
    </source>
</evidence>
<keyword evidence="7" id="KW-1185">Reference proteome</keyword>
<dbReference type="GeneID" id="43581016"/>
<dbReference type="Pfam" id="PF01124">
    <property type="entry name" value="MAPEG"/>
    <property type="match status" value="1"/>
</dbReference>
<evidence type="ECO:0000256" key="5">
    <source>
        <dbReference type="SAM" id="Phobius"/>
    </source>
</evidence>
<dbReference type="GO" id="GO:0004602">
    <property type="term" value="F:glutathione peroxidase activity"/>
    <property type="evidence" value="ECO:0007669"/>
    <property type="project" value="TreeGrafter"/>
</dbReference>
<evidence type="ECO:0000313" key="6">
    <source>
        <dbReference type="EMBL" id="VVT49289.1"/>
    </source>
</evidence>
<keyword evidence="3 5" id="KW-1133">Transmembrane helix</keyword>
<dbReference type="InterPro" id="IPR023352">
    <property type="entry name" value="MAPEG-like_dom_sf"/>
</dbReference>
<comment type="subcellular location">
    <subcellularLocation>
        <location evidence="1">Membrane</location>
        <topology evidence="1">Multi-pass membrane protein</topology>
    </subcellularLocation>
</comment>
<protein>
    <submittedName>
        <fullName evidence="6">Uncharacterized protein</fullName>
    </submittedName>
</protein>
<dbReference type="Proteomes" id="UP000398389">
    <property type="component" value="Unassembled WGS sequence"/>
</dbReference>
<dbReference type="InterPro" id="IPR001129">
    <property type="entry name" value="Membr-assoc_MAPEG"/>
</dbReference>
<dbReference type="AlphaFoldDB" id="A0A5E8BIB3"/>
<dbReference type="GO" id="GO:0005635">
    <property type="term" value="C:nuclear envelope"/>
    <property type="evidence" value="ECO:0007669"/>
    <property type="project" value="TreeGrafter"/>
</dbReference>
<evidence type="ECO:0000256" key="3">
    <source>
        <dbReference type="ARBA" id="ARBA00022989"/>
    </source>
</evidence>
<gene>
    <name evidence="6" type="ORF">SAPINGB_P002197</name>
</gene>
<name>A0A5E8BIB3_9ASCO</name>
<accession>A0A5E8BIB3</accession>
<sequence length="145" mass="15660">MSFLATPSDFSYVLAALSTVPFVNMYIDISVGKLRKRAGVPYPALFASEEEAAKDPLKKQFNCAQKASMNFSEHVGSFLAAALVSGYHAPKLSAALVIAWSLGRAIYHHGYSSGDPKKRMRGGFATLSFAILMLTGAFYSVKSLL</sequence>
<dbReference type="GO" id="GO:0005783">
    <property type="term" value="C:endoplasmic reticulum"/>
    <property type="evidence" value="ECO:0007669"/>
    <property type="project" value="TreeGrafter"/>
</dbReference>
<dbReference type="EMBL" id="CABVLU010000002">
    <property type="protein sequence ID" value="VVT49289.1"/>
    <property type="molecule type" value="Genomic_DNA"/>
</dbReference>
<feature type="transmembrane region" description="Helical" evidence="5">
    <location>
        <begin position="122"/>
        <end position="141"/>
    </location>
</feature>
<reference evidence="6 7" key="1">
    <citation type="submission" date="2019-09" db="EMBL/GenBank/DDBJ databases">
        <authorList>
            <person name="Brejova B."/>
        </authorList>
    </citation>
    <scope>NUCLEOTIDE SEQUENCE [LARGE SCALE GENOMIC DNA]</scope>
</reference>
<dbReference type="GO" id="GO:0004364">
    <property type="term" value="F:glutathione transferase activity"/>
    <property type="evidence" value="ECO:0007669"/>
    <property type="project" value="TreeGrafter"/>
</dbReference>
<dbReference type="RefSeq" id="XP_031852807.1">
    <property type="nucleotide sequence ID" value="XM_031996916.1"/>
</dbReference>
<evidence type="ECO:0000256" key="2">
    <source>
        <dbReference type="ARBA" id="ARBA00022692"/>
    </source>
</evidence>
<keyword evidence="2 5" id="KW-0812">Transmembrane</keyword>
<dbReference type="SUPFAM" id="SSF161084">
    <property type="entry name" value="MAPEG domain-like"/>
    <property type="match status" value="1"/>
</dbReference>
<dbReference type="InterPro" id="IPR050997">
    <property type="entry name" value="MAPEG"/>
</dbReference>
<dbReference type="GO" id="GO:0016020">
    <property type="term" value="C:membrane"/>
    <property type="evidence" value="ECO:0007669"/>
    <property type="project" value="UniProtKB-SubCell"/>
</dbReference>
<dbReference type="PANTHER" id="PTHR10250:SF26">
    <property type="entry name" value="GLUTATHIONE S-TRANSFERASE 3, MITOCHONDRIAL"/>
    <property type="match status" value="1"/>
</dbReference>
<dbReference type="OrthoDB" id="410651at2759"/>
<evidence type="ECO:0000256" key="4">
    <source>
        <dbReference type="ARBA" id="ARBA00023136"/>
    </source>
</evidence>
<dbReference type="Gene3D" id="1.20.120.550">
    <property type="entry name" value="Membrane associated eicosanoid/glutathione metabolism-like domain"/>
    <property type="match status" value="1"/>
</dbReference>